<dbReference type="EMBL" id="JAHRHJ020000010">
    <property type="protein sequence ID" value="KAH9297914.1"/>
    <property type="molecule type" value="Genomic_DNA"/>
</dbReference>
<dbReference type="SUPFAM" id="SSF54495">
    <property type="entry name" value="UBC-like"/>
    <property type="match status" value="1"/>
</dbReference>
<dbReference type="Pfam" id="PF05773">
    <property type="entry name" value="RWD"/>
    <property type="match status" value="1"/>
</dbReference>
<proteinExistence type="predicted"/>
<dbReference type="AlphaFoldDB" id="A0AA38CKG4"/>
<sequence length="205" mass="23187">VDDSIPEDFYISFTIHLLSTELGGHDVRIGFSMPRGYPEEQPIRVTVNCAGEVSRFKHEAINVGGREVAHELIGQEAVLQVLQRVQDILLKKSRESIGKSSGQINGSISSACSILYIKRVLIWFHHIKSLQKRKSILEWGKELNLGGYCKPGFPGIIIVEGEKCDVDIYVKQLQNLRWQAMSVRGEEQEEVQCQKAIDDARHFLK</sequence>
<evidence type="ECO:0000313" key="3">
    <source>
        <dbReference type="Proteomes" id="UP000824469"/>
    </source>
</evidence>
<feature type="non-terminal residue" evidence="2">
    <location>
        <position position="205"/>
    </location>
</feature>
<dbReference type="InterPro" id="IPR016135">
    <property type="entry name" value="UBQ-conjugating_enzyme/RWD"/>
</dbReference>
<dbReference type="Pfam" id="PF06544">
    <property type="entry name" value="Prp3_C"/>
    <property type="match status" value="1"/>
</dbReference>
<dbReference type="Proteomes" id="UP000824469">
    <property type="component" value="Unassembled WGS sequence"/>
</dbReference>
<gene>
    <name evidence="2" type="ORF">KI387_029596</name>
</gene>
<evidence type="ECO:0000313" key="2">
    <source>
        <dbReference type="EMBL" id="KAH9297914.1"/>
    </source>
</evidence>
<name>A0AA38CKG4_TAXCH</name>
<feature type="domain" description="RWD" evidence="1">
    <location>
        <begin position="1"/>
        <end position="92"/>
    </location>
</feature>
<dbReference type="PANTHER" id="PTHR15955">
    <property type="entry name" value="RWD DOMAIN CONTAINING PROTEIN 2"/>
    <property type="match status" value="1"/>
</dbReference>
<dbReference type="Gene3D" id="3.10.110.10">
    <property type="entry name" value="Ubiquitin Conjugating Enzyme"/>
    <property type="match status" value="1"/>
</dbReference>
<protein>
    <recommendedName>
        <fullName evidence="1">RWD domain-containing protein</fullName>
    </recommendedName>
</protein>
<dbReference type="InterPro" id="IPR059181">
    <property type="entry name" value="RWDD2A-B_C"/>
</dbReference>
<evidence type="ECO:0000259" key="1">
    <source>
        <dbReference type="PROSITE" id="PS50908"/>
    </source>
</evidence>
<keyword evidence="3" id="KW-1185">Reference proteome</keyword>
<organism evidence="2 3">
    <name type="scientific">Taxus chinensis</name>
    <name type="common">Chinese yew</name>
    <name type="synonym">Taxus wallichiana var. chinensis</name>
    <dbReference type="NCBI Taxonomy" id="29808"/>
    <lineage>
        <taxon>Eukaryota</taxon>
        <taxon>Viridiplantae</taxon>
        <taxon>Streptophyta</taxon>
        <taxon>Embryophyta</taxon>
        <taxon>Tracheophyta</taxon>
        <taxon>Spermatophyta</taxon>
        <taxon>Pinopsida</taxon>
        <taxon>Pinidae</taxon>
        <taxon>Conifers II</taxon>
        <taxon>Cupressales</taxon>
        <taxon>Taxaceae</taxon>
        <taxon>Taxus</taxon>
    </lineage>
</organism>
<reference evidence="2 3" key="1">
    <citation type="journal article" date="2021" name="Nat. Plants">
        <title>The Taxus genome provides insights into paclitaxel biosynthesis.</title>
        <authorList>
            <person name="Xiong X."/>
            <person name="Gou J."/>
            <person name="Liao Q."/>
            <person name="Li Y."/>
            <person name="Zhou Q."/>
            <person name="Bi G."/>
            <person name="Li C."/>
            <person name="Du R."/>
            <person name="Wang X."/>
            <person name="Sun T."/>
            <person name="Guo L."/>
            <person name="Liang H."/>
            <person name="Lu P."/>
            <person name="Wu Y."/>
            <person name="Zhang Z."/>
            <person name="Ro D.K."/>
            <person name="Shang Y."/>
            <person name="Huang S."/>
            <person name="Yan J."/>
        </authorList>
    </citation>
    <scope>NUCLEOTIDE SEQUENCE [LARGE SCALE GENOMIC DNA]</scope>
    <source>
        <strain evidence="2">Ta-2019</strain>
    </source>
</reference>
<dbReference type="InterPro" id="IPR010541">
    <property type="entry name" value="Prp3_C"/>
</dbReference>
<dbReference type="CDD" id="cd11605">
    <property type="entry name" value="RWD_DRWD_ELF-like"/>
    <property type="match status" value="1"/>
</dbReference>
<accession>A0AA38CKG4</accession>
<dbReference type="InterPro" id="IPR006575">
    <property type="entry name" value="RWD_dom"/>
</dbReference>
<dbReference type="CDD" id="cd24163">
    <property type="entry name" value="RWDD2_C"/>
    <property type="match status" value="1"/>
</dbReference>
<comment type="caution">
    <text evidence="2">The sequence shown here is derived from an EMBL/GenBank/DDBJ whole genome shotgun (WGS) entry which is preliminary data.</text>
</comment>
<feature type="non-terminal residue" evidence="2">
    <location>
        <position position="1"/>
    </location>
</feature>
<dbReference type="OMA" id="RENCEEF"/>
<dbReference type="InterPro" id="IPR017359">
    <property type="entry name" value="Phi-like"/>
</dbReference>
<dbReference type="PROSITE" id="PS50908">
    <property type="entry name" value="RWD"/>
    <property type="match status" value="1"/>
</dbReference>
<dbReference type="PANTHER" id="PTHR15955:SF8">
    <property type="entry name" value="RWD DOMAIN-CONTAINING PROTEIN 2B-RELATED"/>
    <property type="match status" value="1"/>
</dbReference>